<keyword evidence="3" id="KW-0472">Membrane</keyword>
<keyword evidence="1" id="KW-0175">Coiled coil</keyword>
<accession>A0A1Q9DPA6</accession>
<feature type="compositionally biased region" description="Pro residues" evidence="2">
    <location>
        <begin position="1936"/>
        <end position="1946"/>
    </location>
</feature>
<keyword evidence="6" id="KW-1185">Reference proteome</keyword>
<dbReference type="Pfam" id="PF00078">
    <property type="entry name" value="RVT_1"/>
    <property type="match status" value="1"/>
</dbReference>
<evidence type="ECO:0000313" key="5">
    <source>
        <dbReference type="EMBL" id="OLP96988.1"/>
    </source>
</evidence>
<feature type="domain" description="Reverse transcriptase" evidence="4">
    <location>
        <begin position="210"/>
        <end position="461"/>
    </location>
</feature>
<dbReference type="PANTHER" id="PTHR36688">
    <property type="entry name" value="ENDO/EXONUCLEASE/PHOSPHATASE DOMAIN-CONTAINING PROTEIN"/>
    <property type="match status" value="1"/>
</dbReference>
<evidence type="ECO:0000313" key="6">
    <source>
        <dbReference type="Proteomes" id="UP000186817"/>
    </source>
</evidence>
<feature type="transmembrane region" description="Helical" evidence="3">
    <location>
        <begin position="916"/>
        <end position="937"/>
    </location>
</feature>
<evidence type="ECO:0000256" key="3">
    <source>
        <dbReference type="SAM" id="Phobius"/>
    </source>
</evidence>
<keyword evidence="3" id="KW-1133">Transmembrane helix</keyword>
<feature type="region of interest" description="Disordered" evidence="2">
    <location>
        <begin position="1827"/>
        <end position="1863"/>
    </location>
</feature>
<dbReference type="SUPFAM" id="SSF56672">
    <property type="entry name" value="DNA/RNA polymerases"/>
    <property type="match status" value="1"/>
</dbReference>
<evidence type="ECO:0000256" key="1">
    <source>
        <dbReference type="SAM" id="Coils"/>
    </source>
</evidence>
<feature type="compositionally biased region" description="Low complexity" evidence="2">
    <location>
        <begin position="1827"/>
        <end position="1842"/>
    </location>
</feature>
<dbReference type="PANTHER" id="PTHR36688:SF2">
    <property type="entry name" value="ENDONUCLEASE_EXONUCLEASE_PHOSPHATASE DOMAIN-CONTAINING PROTEIN"/>
    <property type="match status" value="1"/>
</dbReference>
<feature type="compositionally biased region" description="Polar residues" evidence="2">
    <location>
        <begin position="967"/>
        <end position="992"/>
    </location>
</feature>
<gene>
    <name evidence="5" type="ORF">AK812_SmicGene20738</name>
</gene>
<name>A0A1Q9DPA6_SYMMI</name>
<keyword evidence="3" id="KW-0812">Transmembrane</keyword>
<protein>
    <recommendedName>
        <fullName evidence="4">Reverse transcriptase domain-containing protein</fullName>
    </recommendedName>
</protein>
<dbReference type="PROSITE" id="PS50878">
    <property type="entry name" value="RT_POL"/>
    <property type="match status" value="1"/>
</dbReference>
<reference evidence="5 6" key="1">
    <citation type="submission" date="2016-02" db="EMBL/GenBank/DDBJ databases">
        <title>Genome analysis of coral dinoflagellate symbionts highlights evolutionary adaptations to a symbiotic lifestyle.</title>
        <authorList>
            <person name="Aranda M."/>
            <person name="Li Y."/>
            <person name="Liew Y.J."/>
            <person name="Baumgarten S."/>
            <person name="Simakov O."/>
            <person name="Wilson M."/>
            <person name="Piel J."/>
            <person name="Ashoor H."/>
            <person name="Bougouffa S."/>
            <person name="Bajic V.B."/>
            <person name="Ryu T."/>
            <person name="Ravasi T."/>
            <person name="Bayer T."/>
            <person name="Micklem G."/>
            <person name="Kim H."/>
            <person name="Bhak J."/>
            <person name="Lajeunesse T.C."/>
            <person name="Voolstra C.R."/>
        </authorList>
    </citation>
    <scope>NUCLEOTIDE SEQUENCE [LARGE SCALE GENOMIC DNA]</scope>
    <source>
        <strain evidence="5 6">CCMP2467</strain>
    </source>
</reference>
<dbReference type="EMBL" id="LSRX01000449">
    <property type="protein sequence ID" value="OLP96988.1"/>
    <property type="molecule type" value="Genomic_DNA"/>
</dbReference>
<dbReference type="InterPro" id="IPR043502">
    <property type="entry name" value="DNA/RNA_pol_sf"/>
</dbReference>
<organism evidence="5 6">
    <name type="scientific">Symbiodinium microadriaticum</name>
    <name type="common">Dinoflagellate</name>
    <name type="synonym">Zooxanthella microadriatica</name>
    <dbReference type="NCBI Taxonomy" id="2951"/>
    <lineage>
        <taxon>Eukaryota</taxon>
        <taxon>Sar</taxon>
        <taxon>Alveolata</taxon>
        <taxon>Dinophyceae</taxon>
        <taxon>Suessiales</taxon>
        <taxon>Symbiodiniaceae</taxon>
        <taxon>Symbiodinium</taxon>
    </lineage>
</organism>
<dbReference type="InterPro" id="IPR000477">
    <property type="entry name" value="RT_dom"/>
</dbReference>
<proteinExistence type="predicted"/>
<dbReference type="InterPro" id="IPR052560">
    <property type="entry name" value="RdDP_mobile_element"/>
</dbReference>
<feature type="region of interest" description="Disordered" evidence="2">
    <location>
        <begin position="1930"/>
        <end position="1949"/>
    </location>
</feature>
<comment type="caution">
    <text evidence="5">The sequence shown here is derived from an EMBL/GenBank/DDBJ whole genome shotgun (WGS) entry which is preliminary data.</text>
</comment>
<dbReference type="Proteomes" id="UP000186817">
    <property type="component" value="Unassembled WGS sequence"/>
</dbReference>
<dbReference type="OrthoDB" id="429179at2759"/>
<feature type="transmembrane region" description="Helical" evidence="3">
    <location>
        <begin position="540"/>
        <end position="567"/>
    </location>
</feature>
<feature type="coiled-coil region" evidence="1">
    <location>
        <begin position="1180"/>
        <end position="1243"/>
    </location>
</feature>
<sequence length="2450" mass="277201">MGIQCCIGFEALDLAGKWETLKQLQTRYTYRAPSHKFKDSPYLKSLCMDRRCCSDAEHKAVLTRAIVARRAHEKADWLQKLEHSASSGNAYAIRYLRKRVRHPSPWDGLVRDAGSKSAAAVSIQTHFQKLFQPPVPLEDQEACDCIMCELQLAASSEALRPFTWPEVAAAVNRLKLGKSTGMTGISCELISAMWQVVPEGQNMVVSFCNSLLQEEQHPPELHQSLVALLPKLPVIQATSQIRPINLVEVCHKMYSFLLLQRLRPTWPSPAAQHGAVRGGQVLDALASAHWWIAHESISQMHGRVWLNADLTAAFDSLCHRSLLQFVQAHTQDGCHHEALRLMQIVMRPQLHFIWQQFQWDMGQSSGVQQGHSHSAILFAYVVGHILEDLFKEWRERGEDTTTRDWGWLFVDDLLCSFDSWTQARKLVPEIVEAFGRAGLSFSLKKSEVMCTPQTLEEGKALDWDPNEFLYSIPWTSCTKYLRKPLTHFQVGDSTYTVLLPTMKQRVHLATEQLRQVVKGLRWHQPYMALRLVNRYVGATIFWYLPLMFPTTAALQTLLTLQVSVLVIMLRLFIPEHVSHDTAMFLHRLRRRCVLLFVGTSAKYGWHCIWRQRLWKDVASSVHLALKTLDASRRPRGGVVTTPMSWLRGACKLQYPDANDLSFSAIAALASDRDRWHTAGERHLTDLNSVERHSHLHQTTHQKWQLTVLQVVPWAFSVALVFSAQGEWKLVWVDEERGCMDLAVVPWDDRFAVGGPVVETGARPWSRAAHGVSGSWTRPEHWGIFNPTGARRLKLSSVLDPTLDTEVAPLGHAEIQKLYQDYKFGPHGLRLLRKQTFTSYTLNVATGDSYDAWVVAWTVFRLVPFAPVKCRRDPSSRPCWRKPGVVQMIDNVLEADEVKQDDDQHHVSVALTVLVEAPIFVVCTLTGLGLFAFAVQLLHRLRRLKMMLTSEQAIAALRQGVQPDGRASESSYAGSSQTRATAEASSNESTEQLEQTGRMARIIKCSEVQASCSGTSLSESAVGQSVPWILAMAAMGLVPVPAPKSRSGSFRFPQQSALVRSSPDLSSSLLDAEKSFAGLVSGTWAGTGICDLRASVTAQQKQIDSLVDRVAMLLSSMHSEVLQDVQAAFGAFNFEARLTEMRRVGEELDSRLNEFRNQARRFGFNETSAIQEEVLRLGETMHGLDARLSAHEQKLHELEDHVGESMIAVHDRLTSQWDSMSLELKQLAGRVDNAESDVALLSDEDPGNYTETLQKASDALRIECQEFVLQQLEPATARLATLEEYFSQQHWDLLRALRNTEEAGSKDGDAAQKEWQRQAQDDMRQHGEQLLHLTREVRDVRALASTLERVVEGHRERTEKIATEKPVIQDLSQRVDLVQAKLEASNPRAERAEQRVAERVEEMDARLSSISLSTSQELRFLAQQLRDLENTLSKRADTAEKATERLQVQVQDVVSVMKDLPMALLSGPSLQSDVEDRMLQALERKVDLASQDLRCQLESQIAQMSNRDHWQLQSDARALEDVRDIRSQKLAFEVRKEFEQKLADNGMATQQFMRELRQELEARASQSQRQGEELRREMELKLERKSSASEMAMEELRHTLDNMRTQQQGTLHKLSEDMKQMSAELEVRLVKAQGSSQRLAAELHKDLEVNLTETSRQVLHEERQQLVSEFRQDLERRLQRSNGQASSDQVRLAAEEIRQLRAAMDSTREIAEEARRDVVEFLSRGSDDSFLEAAERAAQVTASSLEDRFCERLDRCDAAASSCEQLTKEMENRLRQVSSELRAHQQLVSVLAPSLQSMEADSVATATAAATAAAAAATEVLSEVRNSPAMRSLRSSPSRSLNSTTQELFRRSDEAMSEQPDSRTCPISPISEEAEDFQLAVQGQVAILGENLQVLGQRIDCESSERKRDIEQLKMQMDAMSKRLDGLGQGRRDFSAVPPPVPQPVPSDPWRMYKGPAASPSGSPTSLRTYTDDINYNHVVLGAFQVDTPRKDIEGAVASFLESWKPEHRAMVVKFLVRGQRARTAHLHLQELPWESAKERFFQLQQLYEGKLQTGTEQSWMSPNKSAERRARNRTTRRVLDFLQTLVQYDIPRDDVDWTRQIVWLGSKRVAASTIERLMADKSHKTVNKTFEDEYGERATYHFNISLIAANTQLTEEELHSCLASLEERAADRLTLELQDCLYELGLKLNLTKTQVMTHASQLQLGRGHAFLANSVLPKVQWSESCTYLRKTLRHFEVGESANPSGPLDTTGLLISAMGQSCHAAYEALHKTLRKGHWCSPRDTLRLCNQYVGATWYWYSPVLEPLQRHVDAVRCLQVVDANLLHHPIVHSSMPEKWQDALRLELGWRVGAHLCITQSGTFVVTWIHEQLGVQTFSDHGDFPAFCSSWIGFVQMDSLALLYDVYVSHDVYDILIHDVQRTHLMLHDKFGKVILFNIVSDAVDRRMRKLSPQ</sequence>
<feature type="region of interest" description="Disordered" evidence="2">
    <location>
        <begin position="963"/>
        <end position="992"/>
    </location>
</feature>
<feature type="coiled-coil region" evidence="1">
    <location>
        <begin position="1549"/>
        <end position="1576"/>
    </location>
</feature>
<evidence type="ECO:0000256" key="2">
    <source>
        <dbReference type="SAM" id="MobiDB-lite"/>
    </source>
</evidence>
<feature type="region of interest" description="Disordered" evidence="2">
    <location>
        <begin position="1301"/>
        <end position="1323"/>
    </location>
</feature>
<evidence type="ECO:0000259" key="4">
    <source>
        <dbReference type="PROSITE" id="PS50878"/>
    </source>
</evidence>